<protein>
    <submittedName>
        <fullName evidence="2">Cobalamin biosynthesis protein</fullName>
    </submittedName>
</protein>
<evidence type="ECO:0000313" key="3">
    <source>
        <dbReference type="Proteomes" id="UP001526337"/>
    </source>
</evidence>
<evidence type="ECO:0000313" key="2">
    <source>
        <dbReference type="EMBL" id="MCW4590567.1"/>
    </source>
</evidence>
<dbReference type="RefSeq" id="WP_244949418.1">
    <property type="nucleotide sequence ID" value="NZ_JABJWD010000068.1"/>
</dbReference>
<dbReference type="Gene3D" id="3.30.420.180">
    <property type="entry name" value="CobE/GbiG C-terminal domain"/>
    <property type="match status" value="1"/>
</dbReference>
<proteinExistence type="predicted"/>
<keyword evidence="3" id="KW-1185">Reference proteome</keyword>
<organism evidence="2 3">
    <name type="scientific">Gluconacetobacter entanii</name>
    <dbReference type="NCBI Taxonomy" id="108528"/>
    <lineage>
        <taxon>Bacteria</taxon>
        <taxon>Pseudomonadati</taxon>
        <taxon>Pseudomonadota</taxon>
        <taxon>Alphaproteobacteria</taxon>
        <taxon>Acetobacterales</taxon>
        <taxon>Acetobacteraceae</taxon>
        <taxon>Gluconacetobacter</taxon>
    </lineage>
</organism>
<dbReference type="SUPFAM" id="SSF159664">
    <property type="entry name" value="CobE/GbiG C-terminal domain-like"/>
    <property type="match status" value="1"/>
</dbReference>
<dbReference type="InterPro" id="IPR002750">
    <property type="entry name" value="CobE/GbiG_C"/>
</dbReference>
<accession>A0ABT3K582</accession>
<comment type="caution">
    <text evidence="2">The sequence shown here is derived from an EMBL/GenBank/DDBJ whole genome shotgun (WGS) entry which is preliminary data.</text>
</comment>
<sequence>MNATATPATHAGGLCVAGIGCGSGCDADDILALLHEATGRAHCRPGLIAIPDFRADCAALHAAARQAGLPLRVVSHADLLAAQPRCVTRSTRVMAAHGVASVAEGCALVAAGDGARLVVARMAFRRVTCAIARTEHT</sequence>
<dbReference type="PANTHER" id="PTHR37477:SF1">
    <property type="entry name" value="COBALT-PRECORRIN-5A HYDROLASE"/>
    <property type="match status" value="1"/>
</dbReference>
<name>A0ABT3K582_9PROT</name>
<dbReference type="InterPro" id="IPR052553">
    <property type="entry name" value="CbiG_hydrolase"/>
</dbReference>
<dbReference type="Pfam" id="PF01890">
    <property type="entry name" value="CbiG_C"/>
    <property type="match status" value="1"/>
</dbReference>
<dbReference type="InterPro" id="IPR036518">
    <property type="entry name" value="CobE/GbiG_C_sf"/>
</dbReference>
<evidence type="ECO:0000259" key="1">
    <source>
        <dbReference type="Pfam" id="PF01890"/>
    </source>
</evidence>
<gene>
    <name evidence="2" type="ORF">NO263_08245</name>
</gene>
<feature type="domain" description="CobE/GbiG C-terminal" evidence="1">
    <location>
        <begin position="16"/>
        <end position="132"/>
    </location>
</feature>
<dbReference type="Proteomes" id="UP001526337">
    <property type="component" value="Unassembled WGS sequence"/>
</dbReference>
<dbReference type="EMBL" id="JANGSQ010000100">
    <property type="protein sequence ID" value="MCW4590567.1"/>
    <property type="molecule type" value="Genomic_DNA"/>
</dbReference>
<dbReference type="PANTHER" id="PTHR37477">
    <property type="entry name" value="COBALT-PRECORRIN-5A HYDROLASE"/>
    <property type="match status" value="1"/>
</dbReference>
<reference evidence="2 3" key="1">
    <citation type="submission" date="2022-07" db="EMBL/GenBank/DDBJ databases">
        <title>Genome stability of Gluconacetobacter entanii AV429.</title>
        <authorList>
            <person name="Trcek J."/>
            <person name="Cepec E."/>
        </authorList>
    </citation>
    <scope>NUCLEOTIDE SEQUENCE [LARGE SCALE GENOMIC DNA]</scope>
    <source>
        <strain evidence="2 3">AV429_2022</strain>
    </source>
</reference>